<proteinExistence type="predicted"/>
<dbReference type="AlphaFoldDB" id="X1IA54"/>
<comment type="caution">
    <text evidence="1">The sequence shown here is derived from an EMBL/GenBank/DDBJ whole genome shotgun (WGS) entry which is preliminary data.</text>
</comment>
<sequence length="41" mass="4759">MQLVITIRRDVADRDQGEAIYELVKKRLEDHPEVKVTGHVT</sequence>
<name>X1IA54_9ZZZZ</name>
<dbReference type="EMBL" id="BARU01033011">
    <property type="protein sequence ID" value="GAH62959.1"/>
    <property type="molecule type" value="Genomic_DNA"/>
</dbReference>
<gene>
    <name evidence="1" type="ORF">S03H2_51983</name>
</gene>
<protein>
    <submittedName>
        <fullName evidence="1">Uncharacterized protein</fullName>
    </submittedName>
</protein>
<accession>X1IA54</accession>
<reference evidence="1" key="1">
    <citation type="journal article" date="2014" name="Front. Microbiol.">
        <title>High frequency of phylogenetically diverse reductive dehalogenase-homologous genes in deep subseafloor sedimentary metagenomes.</title>
        <authorList>
            <person name="Kawai M."/>
            <person name="Futagami T."/>
            <person name="Toyoda A."/>
            <person name="Takaki Y."/>
            <person name="Nishi S."/>
            <person name="Hori S."/>
            <person name="Arai W."/>
            <person name="Tsubouchi T."/>
            <person name="Morono Y."/>
            <person name="Uchiyama I."/>
            <person name="Ito T."/>
            <person name="Fujiyama A."/>
            <person name="Inagaki F."/>
            <person name="Takami H."/>
        </authorList>
    </citation>
    <scope>NUCLEOTIDE SEQUENCE</scope>
    <source>
        <strain evidence="1">Expedition CK06-06</strain>
    </source>
</reference>
<feature type="non-terminal residue" evidence="1">
    <location>
        <position position="41"/>
    </location>
</feature>
<organism evidence="1">
    <name type="scientific">marine sediment metagenome</name>
    <dbReference type="NCBI Taxonomy" id="412755"/>
    <lineage>
        <taxon>unclassified sequences</taxon>
        <taxon>metagenomes</taxon>
        <taxon>ecological metagenomes</taxon>
    </lineage>
</organism>
<evidence type="ECO:0000313" key="1">
    <source>
        <dbReference type="EMBL" id="GAH62959.1"/>
    </source>
</evidence>